<keyword evidence="3" id="KW-1185">Reference proteome</keyword>
<evidence type="ECO:0000313" key="3">
    <source>
        <dbReference type="Proteomes" id="UP000263435"/>
    </source>
</evidence>
<keyword evidence="1" id="KW-0472">Membrane</keyword>
<name>A0A385E6T9_9CAUD</name>
<evidence type="ECO:0000256" key="1">
    <source>
        <dbReference type="SAM" id="Phobius"/>
    </source>
</evidence>
<evidence type="ECO:0000313" key="2">
    <source>
        <dbReference type="EMBL" id="AXQ66675.1"/>
    </source>
</evidence>
<dbReference type="GeneID" id="54999400"/>
<proteinExistence type="predicted"/>
<dbReference type="Proteomes" id="UP000263435">
    <property type="component" value="Segment"/>
</dbReference>
<feature type="transmembrane region" description="Helical" evidence="1">
    <location>
        <begin position="40"/>
        <end position="61"/>
    </location>
</feature>
<sequence length="126" mass="13947">MELLVNILLVTKPVLGLLLLLVLVLCGCKYFKVELPYAKILKGSGVVALLASIAMVAFSPITQPTTQVYDNTRDLQAMEAKIDRMEAPSLDSFTSKEATLTLESIQNEHSNAYDEALEEIEKFEIN</sequence>
<accession>A0A385E6T9</accession>
<feature type="transmembrane region" description="Helical" evidence="1">
    <location>
        <begin position="6"/>
        <end position="28"/>
    </location>
</feature>
<organism evidence="2 3">
    <name type="scientific">Vibrio phage vB_VpS_PG07</name>
    <dbReference type="NCBI Taxonomy" id="2301664"/>
    <lineage>
        <taxon>Viruses</taxon>
        <taxon>Duplodnaviria</taxon>
        <taxon>Heunggongvirae</taxon>
        <taxon>Uroviricota</taxon>
        <taxon>Caudoviricetes</taxon>
        <taxon>Demerecviridae</taxon>
        <taxon>Pogseptimavirus</taxon>
        <taxon>Pogseptimavirus PG07</taxon>
    </lineage>
</organism>
<dbReference type="KEGG" id="vg:54999400"/>
<keyword evidence="1" id="KW-0812">Transmembrane</keyword>
<reference evidence="2 3" key="1">
    <citation type="submission" date="2018-07" db="EMBL/GenBank/DDBJ databases">
        <title>Sequencing of PG07.</title>
        <authorList>
            <person name="Ding T."/>
        </authorList>
    </citation>
    <scope>NUCLEOTIDE SEQUENCE [LARGE SCALE GENOMIC DNA]</scope>
</reference>
<keyword evidence="1" id="KW-1133">Transmembrane helix</keyword>
<dbReference type="RefSeq" id="YP_009808497.1">
    <property type="nucleotide sequence ID" value="NC_048041.1"/>
</dbReference>
<protein>
    <submittedName>
        <fullName evidence="2">Uncharacterized protein</fullName>
    </submittedName>
</protein>
<dbReference type="EMBL" id="MH645904">
    <property type="protein sequence ID" value="AXQ66675.1"/>
    <property type="molecule type" value="Genomic_DNA"/>
</dbReference>